<evidence type="ECO:0000313" key="2">
    <source>
        <dbReference type="EMBL" id="CAF9932421.1"/>
    </source>
</evidence>
<dbReference type="Gene3D" id="3.10.450.50">
    <property type="match status" value="1"/>
</dbReference>
<reference evidence="2" key="1">
    <citation type="submission" date="2021-03" db="EMBL/GenBank/DDBJ databases">
        <authorList>
            <person name="Tagirdzhanova G."/>
        </authorList>
    </citation>
    <scope>NUCLEOTIDE SEQUENCE</scope>
</reference>
<dbReference type="InterPro" id="IPR037401">
    <property type="entry name" value="SnoaL-like"/>
</dbReference>
<dbReference type="SUPFAM" id="SSF54427">
    <property type="entry name" value="NTF2-like"/>
    <property type="match status" value="1"/>
</dbReference>
<organism evidence="2 3">
    <name type="scientific">Heterodermia speciosa</name>
    <dbReference type="NCBI Taxonomy" id="116794"/>
    <lineage>
        <taxon>Eukaryota</taxon>
        <taxon>Fungi</taxon>
        <taxon>Dikarya</taxon>
        <taxon>Ascomycota</taxon>
        <taxon>Pezizomycotina</taxon>
        <taxon>Lecanoromycetes</taxon>
        <taxon>OSLEUM clade</taxon>
        <taxon>Lecanoromycetidae</taxon>
        <taxon>Caliciales</taxon>
        <taxon>Physciaceae</taxon>
        <taxon>Heterodermia</taxon>
    </lineage>
</organism>
<feature type="domain" description="SnoaL-like" evidence="1">
    <location>
        <begin position="18"/>
        <end position="130"/>
    </location>
</feature>
<dbReference type="InterPro" id="IPR032710">
    <property type="entry name" value="NTF2-like_dom_sf"/>
</dbReference>
<evidence type="ECO:0000313" key="3">
    <source>
        <dbReference type="Proteomes" id="UP000664521"/>
    </source>
</evidence>
<dbReference type="AlphaFoldDB" id="A0A8H3G3G9"/>
<gene>
    <name evidence="2" type="ORF">HETSPECPRED_008355</name>
</gene>
<keyword evidence="3" id="KW-1185">Reference proteome</keyword>
<dbReference type="EMBL" id="CAJPDS010000063">
    <property type="protein sequence ID" value="CAF9932421.1"/>
    <property type="molecule type" value="Genomic_DNA"/>
</dbReference>
<protein>
    <recommendedName>
        <fullName evidence="1">SnoaL-like domain-containing protein</fullName>
    </recommendedName>
</protein>
<accession>A0A8H3G3G9</accession>
<dbReference type="Proteomes" id="UP000664521">
    <property type="component" value="Unassembled WGS sequence"/>
</dbReference>
<proteinExistence type="predicted"/>
<dbReference type="Pfam" id="PF12680">
    <property type="entry name" value="SnoaL_2"/>
    <property type="match status" value="1"/>
</dbReference>
<comment type="caution">
    <text evidence="2">The sequence shown here is derived from an EMBL/GenBank/DDBJ whole genome shotgun (WGS) entry which is preliminary data.</text>
</comment>
<name>A0A8H3G3G9_9LECA</name>
<sequence>MAPGKKHEDHDHIVARQERYIAVWRTGSSEKLMEFMHKQDFTLSNFGNRVEGLSHSAAKEQFEHGFKNFHDLDIQTRSLHGHKHFTAWEWVMTCKTAVDADGKKLSQAEAPSNKLVGCTLAWWDDDDKIVKSHEYYQALD</sequence>
<evidence type="ECO:0000259" key="1">
    <source>
        <dbReference type="Pfam" id="PF12680"/>
    </source>
</evidence>
<dbReference type="OrthoDB" id="5305593at2759"/>